<dbReference type="STRING" id="1527444.ucyna2_00156"/>
<name>A0A086CIS8_9CHRO</name>
<evidence type="ECO:0000313" key="2">
    <source>
        <dbReference type="Proteomes" id="UP000028922"/>
    </source>
</evidence>
<dbReference type="Pfam" id="PF10989">
    <property type="entry name" value="DUF2808"/>
    <property type="match status" value="1"/>
</dbReference>
<sequence length="184" mass="20216">MNISILQNIFQITGSMFLIGSSLISLNVGNNIILFNKSPRLIDTTTSLSQTKVHGAQYYFVMTVPLETGVSLQKVVLQQIKGVDQIYFNLDQTVAFIGKPISPGDKLPISKVQRNLDNNKISITFKSSILPGETFFIVVKPKNNPVVGGNYQFGITVYPEGKHPQGLYIGAGALNFRQHGNSFP</sequence>
<accession>A0A086CIS8</accession>
<dbReference type="InterPro" id="IPR021256">
    <property type="entry name" value="DUF2808"/>
</dbReference>
<reference evidence="1 2" key="1">
    <citation type="submission" date="2014-08" db="EMBL/GenBank/DDBJ databases">
        <title>Comparative genomics reveals surprising divergence of two closely related strains of uncultivated UCYN-A cyanobacteria.</title>
        <authorList>
            <person name="Bombar D."/>
            <person name="Heller P."/>
            <person name="Sanchez-Baracaldo P."/>
            <person name="Carter B.J."/>
            <person name="Zert J.P."/>
        </authorList>
    </citation>
    <scope>NUCLEOTIDE SEQUENCE [LARGE SCALE GENOMIC DNA]</scope>
</reference>
<evidence type="ECO:0008006" key="3">
    <source>
        <dbReference type="Google" id="ProtNLM"/>
    </source>
</evidence>
<organism evidence="1 2">
    <name type="scientific">Candidatus Atelocyanobacterium thalassa isolate SIO64986</name>
    <dbReference type="NCBI Taxonomy" id="1527444"/>
    <lineage>
        <taxon>Bacteria</taxon>
        <taxon>Bacillati</taxon>
        <taxon>Cyanobacteriota</taxon>
        <taxon>Cyanophyceae</taxon>
        <taxon>Oscillatoriophycideae</taxon>
        <taxon>Chroococcales</taxon>
        <taxon>Aphanothecaceae</taxon>
        <taxon>Candidatus Atelocyanobacterium</taxon>
        <taxon>Candidatus Atelocyanobacterium thalassae</taxon>
    </lineage>
</organism>
<comment type="caution">
    <text evidence="1">The sequence shown here is derived from an EMBL/GenBank/DDBJ whole genome shotgun (WGS) entry which is preliminary data.</text>
</comment>
<evidence type="ECO:0000313" key="1">
    <source>
        <dbReference type="EMBL" id="KFF42092.1"/>
    </source>
</evidence>
<protein>
    <recommendedName>
        <fullName evidence="3">DUF2808 domain-containing protein</fullName>
    </recommendedName>
</protein>
<dbReference type="Proteomes" id="UP000028922">
    <property type="component" value="Unassembled WGS sequence"/>
</dbReference>
<dbReference type="eggNOG" id="COG4249">
    <property type="taxonomic scope" value="Bacteria"/>
</dbReference>
<proteinExistence type="predicted"/>
<gene>
    <name evidence="1" type="ORF">ucyna2_00156</name>
</gene>
<dbReference type="EMBL" id="JPSP01000001">
    <property type="protein sequence ID" value="KFF42092.1"/>
    <property type="molecule type" value="Genomic_DNA"/>
</dbReference>
<dbReference type="AlphaFoldDB" id="A0A086CIS8"/>